<dbReference type="EMBL" id="CP006734">
    <property type="protein sequence ID" value="AGW41859.1"/>
    <property type="molecule type" value="Genomic_DNA"/>
</dbReference>
<gene>
    <name evidence="1" type="ORF">O159_18350</name>
</gene>
<dbReference type="KEGG" id="lxy:O159_18350"/>
<organism evidence="1 2">
    <name type="scientific">Leifsonia xyli subsp. cynodontis DSM 46306</name>
    <dbReference type="NCBI Taxonomy" id="1389489"/>
    <lineage>
        <taxon>Bacteria</taxon>
        <taxon>Bacillati</taxon>
        <taxon>Actinomycetota</taxon>
        <taxon>Actinomycetes</taxon>
        <taxon>Micrococcales</taxon>
        <taxon>Microbacteriaceae</taxon>
        <taxon>Leifsonia</taxon>
    </lineage>
</organism>
<dbReference type="AlphaFoldDB" id="U3P8R5"/>
<evidence type="ECO:0000313" key="2">
    <source>
        <dbReference type="Proteomes" id="UP000016743"/>
    </source>
</evidence>
<dbReference type="HOGENOM" id="CLU_2880390_0_0_11"/>
<dbReference type="Proteomes" id="UP000016743">
    <property type="component" value="Chromosome"/>
</dbReference>
<name>U3P8R5_LEIXC</name>
<accession>U3P8R5</accession>
<sequence>MFSFVPRCHGACGSAKNTGIPVSILNATWAESSFPRSQVSDRASCVGRVDIVFASAFFIVMAP</sequence>
<protein>
    <submittedName>
        <fullName evidence="1">Uncharacterized protein</fullName>
    </submittedName>
</protein>
<keyword evidence="2" id="KW-1185">Reference proteome</keyword>
<proteinExistence type="predicted"/>
<dbReference type="STRING" id="1389489.O159_18350"/>
<reference evidence="1 2" key="1">
    <citation type="journal article" date="2013" name="Genome Announc.">
        <title>Complete Genome Sequence of Leifsonia xyli subsp. cynodontis Strain DSM46306, a Gram-Positive Bacterial Pathogen of Grasses.</title>
        <authorList>
            <person name="Monteiro-Vitorello C.B."/>
            <person name="Zerillo M.M."/>
            <person name="Van Sluys M.A."/>
            <person name="Camargo L.E."/>
            <person name="Kitajima J.P."/>
        </authorList>
    </citation>
    <scope>NUCLEOTIDE SEQUENCE [LARGE SCALE GENOMIC DNA]</scope>
    <source>
        <strain evidence="1 2">DSM 46306</strain>
    </source>
</reference>
<evidence type="ECO:0000313" key="1">
    <source>
        <dbReference type="EMBL" id="AGW41859.1"/>
    </source>
</evidence>